<evidence type="ECO:0000313" key="2">
    <source>
        <dbReference type="Proteomes" id="UP000314011"/>
    </source>
</evidence>
<proteinExistence type="predicted"/>
<evidence type="ECO:0000313" key="1">
    <source>
        <dbReference type="EMBL" id="TNY33575.1"/>
    </source>
</evidence>
<dbReference type="Proteomes" id="UP000314011">
    <property type="component" value="Unassembled WGS sequence"/>
</dbReference>
<organism evidence="1 2">
    <name type="scientific">Pelagovum pacificum</name>
    <dbReference type="NCBI Taxonomy" id="2588711"/>
    <lineage>
        <taxon>Bacteria</taxon>
        <taxon>Pseudomonadati</taxon>
        <taxon>Pseudomonadota</taxon>
        <taxon>Alphaproteobacteria</taxon>
        <taxon>Rhodobacterales</taxon>
        <taxon>Paracoccaceae</taxon>
        <taxon>Pelagovum</taxon>
    </lineage>
</organism>
<gene>
    <name evidence="1" type="ORF">FHY64_09950</name>
</gene>
<keyword evidence="2" id="KW-1185">Reference proteome</keyword>
<reference evidence="1 2" key="1">
    <citation type="submission" date="2019-06" db="EMBL/GenBank/DDBJ databases">
        <title>Genome of new Rhodobacteraceae sp. SM1903.</title>
        <authorList>
            <person name="Ren X."/>
        </authorList>
    </citation>
    <scope>NUCLEOTIDE SEQUENCE [LARGE SCALE GENOMIC DNA]</scope>
    <source>
        <strain evidence="1 2">SM1903</strain>
    </source>
</reference>
<comment type="caution">
    <text evidence="1">The sequence shown here is derived from an EMBL/GenBank/DDBJ whole genome shotgun (WGS) entry which is preliminary data.</text>
</comment>
<sequence>MAGAMDQRLGVRLASGNADGHNFRFCDGSTDEIDTDSLTAVDEVCPKNIINPFITKEIIFNGNLVPLSPNYEILGHDAVAQFNPEGGVDALVFDLSPEMASAGFPEGSTITIPQSSGALTFTTNPNSELEAVITYTGTTLSAETTELDFSTWISGVEGASVCFEGQQLLSANEPCAPY</sequence>
<name>A0A5C5GFP9_9RHOB</name>
<dbReference type="EMBL" id="VFFF01000001">
    <property type="protein sequence ID" value="TNY33575.1"/>
    <property type="molecule type" value="Genomic_DNA"/>
</dbReference>
<dbReference type="RefSeq" id="WP_140194262.1">
    <property type="nucleotide sequence ID" value="NZ_CP065915.1"/>
</dbReference>
<accession>A0A5C5GFP9</accession>
<protein>
    <submittedName>
        <fullName evidence="1">Uncharacterized protein</fullName>
    </submittedName>
</protein>
<dbReference type="AlphaFoldDB" id="A0A5C5GFP9"/>